<evidence type="ECO:0000256" key="8">
    <source>
        <dbReference type="PROSITE-ProRule" id="PRU00288"/>
    </source>
</evidence>
<feature type="region of interest" description="Disordered" evidence="9">
    <location>
        <begin position="1164"/>
        <end position="1191"/>
    </location>
</feature>
<evidence type="ECO:0000256" key="4">
    <source>
        <dbReference type="ARBA" id="ARBA00022771"/>
    </source>
</evidence>
<feature type="compositionally biased region" description="Polar residues" evidence="9">
    <location>
        <begin position="311"/>
        <end position="336"/>
    </location>
</feature>
<dbReference type="SMART" id="SM00105">
    <property type="entry name" value="ArfGap"/>
    <property type="match status" value="1"/>
</dbReference>
<keyword evidence="5" id="KW-0862">Zinc</keyword>
<dbReference type="Gene3D" id="2.30.29.30">
    <property type="entry name" value="Pleckstrin-homology domain (PH domain)/Phosphotyrosine-binding domain (PTB)"/>
    <property type="match status" value="1"/>
</dbReference>
<reference evidence="12" key="1">
    <citation type="submission" date="2024-06" db="EMBL/GenBank/DDBJ databases">
        <authorList>
            <person name="Liu X."/>
            <person name="Lenzi L."/>
            <person name="Haldenby T S."/>
            <person name="Uol C."/>
        </authorList>
    </citation>
    <scope>NUCLEOTIDE SEQUENCE</scope>
</reference>
<evidence type="ECO:0000313" key="13">
    <source>
        <dbReference type="Proteomes" id="UP001497525"/>
    </source>
</evidence>
<gene>
    <name evidence="12" type="ORF">CDAUBV1_LOCUS9853</name>
</gene>
<evidence type="ECO:0000256" key="2">
    <source>
        <dbReference type="ARBA" id="ARBA00022468"/>
    </source>
</evidence>
<feature type="compositionally biased region" description="Polar residues" evidence="9">
    <location>
        <begin position="590"/>
        <end position="607"/>
    </location>
</feature>
<dbReference type="EMBL" id="CAXLJL010000268">
    <property type="protein sequence ID" value="CAL5135736.1"/>
    <property type="molecule type" value="Genomic_DNA"/>
</dbReference>
<dbReference type="GO" id="GO:0005096">
    <property type="term" value="F:GTPase activator activity"/>
    <property type="evidence" value="ECO:0007669"/>
    <property type="project" value="UniProtKB-KW"/>
</dbReference>
<dbReference type="Pfam" id="PF00023">
    <property type="entry name" value="Ank"/>
    <property type="match status" value="1"/>
</dbReference>
<dbReference type="PRINTS" id="PR00405">
    <property type="entry name" value="REVINTRACTNG"/>
</dbReference>
<sequence length="1205" mass="130739">MNLDSYLVKQEISRFECVHPCIYASYDILDRMDDEELANKIREHLIAIEDAFVNSQEWTLSRSVTEVKIAFVGSPASGKSALVHFFLTGVYIHDESPEGGRFKKLCFNSIQPYLLLIRDEAGPPDFQLASWIDAIVFVVSLADIKSVQIANDYYSLLCNMRELSFVPVVIVATQDAVVNTAPPSGIEDFVRQLVNKMGRCPYYETCAVNGLNVEQVFQEVASRVFAIRSQQWSLQHTRFFASQSSGSSAATNQSGTNLKPAVDKLPISSDDIRELSHKKVVQLSAQKFGGAQLTRFSVVNGPNPEAHGQPYPTTDSRGHSLTDQWSEPVTTGPNSPASVAYTEYITGTMRPPNPINPVSCSQPHAAHITPATIMSLHPAFNRSLFPSAGQVPALHLLQPTSNLRISGSPRSMLPVQATLHSSWIYQPATLQPNSKPSADPMKSTIEPTALPVPLAALTLSESPSGHLLQSIQGSVLQTSHSPLPTELSMQLAPNQQHLGQDWTLTQRGRSDCIKESFPCLNAVIRNKAFSNTLQPKGQTMGVQFQSVPVVSNPSQASHSSQPTPSPPVSSAQMQDRRLSNVFHRPEVEISSGNPGKSSIGPVTQNVSRHSDEHKRDRPRPQSTGSLGSPLVDLTSATICTGGLHTNAVVSPKHRDNLGAGRLIPLKQGYLYKRSIKGISKETRKKKKYVVITEDARLTYHPSKQDYVNGQSSKSIDLTISTIKVPGLAYRMSSFTASTGTPESTPGSQAPAEMNSSFILPSLASSVTSTSTPKGRASEAAPNSANSPSASLWKTRVEKNGNVEFIVITANNTQWHFEAPSTAIRDEWIQQIDLVIHNRLRAGTTARISCEIGAGKSPYKGTNEEDSNPRTSHGRPLSFASPNAGDLKEGGGEDVCGQEEVLQRLTALAGNNCCADCGAPNPEWASLNLVVLICIECSGVHRELGTHISRVRSATLDTWTREHLAVMASFGNTLANSVWEAAAPSQAKQFTKPEPSSPREVRAAWIQNKYVRRLFLPPLPQNTRPVQQELADALMRRDCRSLLHCIALAGRSPANADSGTSSVLALSAPYIPGDSRTALHLAASLGDLAALQLLLWHGAEVNILDRFGLTAWSYAHLARQDACARLLQLHGCHTVSPIDISMEVLYPAGELQQKFQSSALADLAPISPNSPNSESDSLSFSSSCDSTELDRTSDRVVINSSQSVSR</sequence>
<evidence type="ECO:0000313" key="12">
    <source>
        <dbReference type="EMBL" id="CAL5135736.1"/>
    </source>
</evidence>
<organism evidence="12 13">
    <name type="scientific">Calicophoron daubneyi</name>
    <name type="common">Rumen fluke</name>
    <name type="synonym">Paramphistomum daubneyi</name>
    <dbReference type="NCBI Taxonomy" id="300641"/>
    <lineage>
        <taxon>Eukaryota</taxon>
        <taxon>Metazoa</taxon>
        <taxon>Spiralia</taxon>
        <taxon>Lophotrochozoa</taxon>
        <taxon>Platyhelminthes</taxon>
        <taxon>Trematoda</taxon>
        <taxon>Digenea</taxon>
        <taxon>Plagiorchiida</taxon>
        <taxon>Pronocephalata</taxon>
        <taxon>Paramphistomoidea</taxon>
        <taxon>Paramphistomidae</taxon>
        <taxon>Calicophoron</taxon>
    </lineage>
</organism>
<feature type="region of interest" description="Disordered" evidence="9">
    <location>
        <begin position="301"/>
        <end position="336"/>
    </location>
</feature>
<feature type="compositionally biased region" description="Basic and acidic residues" evidence="9">
    <location>
        <begin position="608"/>
        <end position="619"/>
    </location>
</feature>
<feature type="compositionally biased region" description="Basic and acidic residues" evidence="9">
    <location>
        <begin position="574"/>
        <end position="587"/>
    </location>
</feature>
<dbReference type="FunFam" id="1.10.220.150:FF:000009">
    <property type="entry name" value="stromal membrane-associated protein 1 isoform X1"/>
    <property type="match status" value="1"/>
</dbReference>
<comment type="similarity">
    <text evidence="1">Belongs to the centaurin gamma-like family.</text>
</comment>
<dbReference type="PANTHER" id="PTHR45819">
    <property type="entry name" value="CENTAURIN-GAMMA-1A"/>
    <property type="match status" value="1"/>
</dbReference>
<dbReference type="PROSITE" id="PS50003">
    <property type="entry name" value="PH_DOMAIN"/>
    <property type="match status" value="1"/>
</dbReference>
<evidence type="ECO:0000256" key="9">
    <source>
        <dbReference type="SAM" id="MobiDB-lite"/>
    </source>
</evidence>
<dbReference type="GO" id="GO:0008270">
    <property type="term" value="F:zinc ion binding"/>
    <property type="evidence" value="ECO:0007669"/>
    <property type="project" value="UniProtKB-KW"/>
</dbReference>
<dbReference type="SUPFAM" id="SSF50729">
    <property type="entry name" value="PH domain-like"/>
    <property type="match status" value="1"/>
</dbReference>
<feature type="compositionally biased region" description="Low complexity" evidence="9">
    <location>
        <begin position="1166"/>
        <end position="1185"/>
    </location>
</feature>
<dbReference type="InterPro" id="IPR036770">
    <property type="entry name" value="Ankyrin_rpt-contain_sf"/>
</dbReference>
<dbReference type="SUPFAM" id="SSF52540">
    <property type="entry name" value="P-loop containing nucleoside triphosphate hydrolases"/>
    <property type="match status" value="1"/>
</dbReference>
<keyword evidence="4 8" id="KW-0863">Zinc-finger</keyword>
<feature type="domain" description="PH" evidence="10">
    <location>
        <begin position="663"/>
        <end position="836"/>
    </location>
</feature>
<keyword evidence="6 7" id="KW-0040">ANK repeat</keyword>
<evidence type="ECO:0000259" key="10">
    <source>
        <dbReference type="PROSITE" id="PS50003"/>
    </source>
</evidence>
<evidence type="ECO:0000256" key="7">
    <source>
        <dbReference type="PROSITE-ProRule" id="PRU00023"/>
    </source>
</evidence>
<feature type="region of interest" description="Disordered" evidence="9">
    <location>
        <begin position="853"/>
        <end position="892"/>
    </location>
</feature>
<dbReference type="PROSITE" id="PS50297">
    <property type="entry name" value="ANK_REP_REGION"/>
    <property type="match status" value="1"/>
</dbReference>
<keyword evidence="3" id="KW-0479">Metal-binding</keyword>
<accession>A0AAV2THF1</accession>
<feature type="region of interest" description="Disordered" evidence="9">
    <location>
        <begin position="765"/>
        <end position="791"/>
    </location>
</feature>
<dbReference type="Gene3D" id="1.25.40.20">
    <property type="entry name" value="Ankyrin repeat-containing domain"/>
    <property type="match status" value="1"/>
</dbReference>
<feature type="repeat" description="ANK" evidence="7">
    <location>
        <begin position="1073"/>
        <end position="1105"/>
    </location>
</feature>
<feature type="compositionally biased region" description="Low complexity" evidence="9">
    <location>
        <begin position="553"/>
        <end position="572"/>
    </location>
</feature>
<dbReference type="CDD" id="cd08836">
    <property type="entry name" value="ArfGap_AGAP"/>
    <property type="match status" value="1"/>
</dbReference>
<evidence type="ECO:0000256" key="3">
    <source>
        <dbReference type="ARBA" id="ARBA00022723"/>
    </source>
</evidence>
<evidence type="ECO:0000256" key="5">
    <source>
        <dbReference type="ARBA" id="ARBA00022833"/>
    </source>
</evidence>
<dbReference type="InterPro" id="IPR038508">
    <property type="entry name" value="ArfGAP_dom_sf"/>
</dbReference>
<feature type="compositionally biased region" description="Low complexity" evidence="9">
    <location>
        <begin position="777"/>
        <end position="790"/>
    </location>
</feature>
<dbReference type="InterPro" id="IPR001849">
    <property type="entry name" value="PH_domain"/>
</dbReference>
<dbReference type="InterPro" id="IPR027417">
    <property type="entry name" value="P-loop_NTPase"/>
</dbReference>
<evidence type="ECO:0000256" key="1">
    <source>
        <dbReference type="ARBA" id="ARBA00005430"/>
    </source>
</evidence>
<protein>
    <submittedName>
        <fullName evidence="12">Uncharacterized protein</fullName>
    </submittedName>
</protein>
<keyword evidence="2" id="KW-0343">GTPase activation</keyword>
<dbReference type="SUPFAM" id="SSF48403">
    <property type="entry name" value="Ankyrin repeat"/>
    <property type="match status" value="1"/>
</dbReference>
<dbReference type="GO" id="GO:0005525">
    <property type="term" value="F:GTP binding"/>
    <property type="evidence" value="ECO:0007669"/>
    <property type="project" value="InterPro"/>
</dbReference>
<comment type="caution">
    <text evidence="12">The sequence shown here is derived from an EMBL/GenBank/DDBJ whole genome shotgun (WGS) entry which is preliminary data.</text>
</comment>
<dbReference type="Pfam" id="PF00071">
    <property type="entry name" value="Ras"/>
    <property type="match status" value="1"/>
</dbReference>
<dbReference type="InterPro" id="IPR001806">
    <property type="entry name" value="Small_GTPase"/>
</dbReference>
<dbReference type="InterPro" id="IPR051282">
    <property type="entry name" value="Arf-GAP_GTPase_ANK_PH"/>
</dbReference>
<dbReference type="SMART" id="SM00233">
    <property type="entry name" value="PH"/>
    <property type="match status" value="1"/>
</dbReference>
<evidence type="ECO:0000259" key="11">
    <source>
        <dbReference type="PROSITE" id="PS50115"/>
    </source>
</evidence>
<evidence type="ECO:0000256" key="6">
    <source>
        <dbReference type="ARBA" id="ARBA00023043"/>
    </source>
</evidence>
<feature type="domain" description="Arf-GAP" evidence="11">
    <location>
        <begin position="898"/>
        <end position="1022"/>
    </location>
</feature>
<dbReference type="AlphaFoldDB" id="A0AAV2THF1"/>
<dbReference type="SMART" id="SM00173">
    <property type="entry name" value="RAS"/>
    <property type="match status" value="1"/>
</dbReference>
<dbReference type="PROSITE" id="PS50115">
    <property type="entry name" value="ARFGAP"/>
    <property type="match status" value="1"/>
</dbReference>
<dbReference type="SUPFAM" id="SSF57863">
    <property type="entry name" value="ArfGap/RecO-like zinc finger"/>
    <property type="match status" value="1"/>
</dbReference>
<dbReference type="InterPro" id="IPR011993">
    <property type="entry name" value="PH-like_dom_sf"/>
</dbReference>
<feature type="region of interest" description="Disordered" evidence="9">
    <location>
        <begin position="550"/>
        <end position="631"/>
    </location>
</feature>
<proteinExistence type="inferred from homology"/>
<dbReference type="Gene3D" id="3.40.50.300">
    <property type="entry name" value="P-loop containing nucleotide triphosphate hydrolases"/>
    <property type="match status" value="1"/>
</dbReference>
<dbReference type="Proteomes" id="UP001497525">
    <property type="component" value="Unassembled WGS sequence"/>
</dbReference>
<dbReference type="InterPro" id="IPR002110">
    <property type="entry name" value="Ankyrin_rpt"/>
</dbReference>
<dbReference type="PANTHER" id="PTHR45819:SF5">
    <property type="entry name" value="CENTAURIN-GAMMA-1A"/>
    <property type="match status" value="1"/>
</dbReference>
<dbReference type="InterPro" id="IPR001164">
    <property type="entry name" value="ArfGAP_dom"/>
</dbReference>
<dbReference type="PROSITE" id="PS50088">
    <property type="entry name" value="ANK_REPEAT"/>
    <property type="match status" value="1"/>
</dbReference>
<dbReference type="Gene3D" id="1.10.220.150">
    <property type="entry name" value="Arf GTPase activating protein"/>
    <property type="match status" value="1"/>
</dbReference>
<dbReference type="GO" id="GO:0003924">
    <property type="term" value="F:GTPase activity"/>
    <property type="evidence" value="ECO:0007669"/>
    <property type="project" value="InterPro"/>
</dbReference>
<dbReference type="Pfam" id="PF01412">
    <property type="entry name" value="ArfGap"/>
    <property type="match status" value="1"/>
</dbReference>
<dbReference type="InterPro" id="IPR037278">
    <property type="entry name" value="ARFGAP/RecO"/>
</dbReference>
<name>A0AAV2THF1_CALDB</name>